<dbReference type="InParanoid" id="A0A0C3IMQ6"/>
<dbReference type="Proteomes" id="UP000054217">
    <property type="component" value="Unassembled WGS sequence"/>
</dbReference>
<keyword evidence="3" id="KW-1185">Reference proteome</keyword>
<dbReference type="InterPro" id="IPR046521">
    <property type="entry name" value="DUF6698"/>
</dbReference>
<reference evidence="2 3" key="1">
    <citation type="submission" date="2014-04" db="EMBL/GenBank/DDBJ databases">
        <authorList>
            <consortium name="DOE Joint Genome Institute"/>
            <person name="Kuo A."/>
            <person name="Kohler A."/>
            <person name="Costa M.D."/>
            <person name="Nagy L.G."/>
            <person name="Floudas D."/>
            <person name="Copeland A."/>
            <person name="Barry K.W."/>
            <person name="Cichocki N."/>
            <person name="Veneault-Fourrey C."/>
            <person name="LaButti K."/>
            <person name="Lindquist E.A."/>
            <person name="Lipzen A."/>
            <person name="Lundell T."/>
            <person name="Morin E."/>
            <person name="Murat C."/>
            <person name="Sun H."/>
            <person name="Tunlid A."/>
            <person name="Henrissat B."/>
            <person name="Grigoriev I.V."/>
            <person name="Hibbett D.S."/>
            <person name="Martin F."/>
            <person name="Nordberg H.P."/>
            <person name="Cantor M.N."/>
            <person name="Hua S.X."/>
        </authorList>
    </citation>
    <scope>NUCLEOTIDE SEQUENCE [LARGE SCALE GENOMIC DNA]</scope>
    <source>
        <strain evidence="2 3">Marx 270</strain>
    </source>
</reference>
<feature type="region of interest" description="Disordered" evidence="1">
    <location>
        <begin position="1"/>
        <end position="20"/>
    </location>
</feature>
<sequence>MAESQSDDRQPSGDEDALHVAHCRSKRQIAALELELETMRASSKKSRRQQDSYVHQGRAIRRLVTLYENVEDLITVFDRHQEFQENDHNESDLENTCDDDRLYKSFEELITVLPWMKKIILHSTADELEDICKQLQKGADGARGDDTANLKQDIVSWLTDLFHPIEPPLRTTTKDERGFMHDVTGKLICPAEFDWDLAIHSSVNCIHGSPDLPGPAAKKRVDELLAWWNRKAFGKNQPITLPAAAVKKLSVSQLAAQRLAKEME</sequence>
<name>A0A0C3IMQ6_PISTI</name>
<gene>
    <name evidence="2" type="ORF">M404DRAFT_10623</name>
</gene>
<dbReference type="HOGENOM" id="CLU_1054191_0_0_1"/>
<dbReference type="OrthoDB" id="2692780at2759"/>
<dbReference type="AlphaFoldDB" id="A0A0C3IMQ6"/>
<feature type="compositionally biased region" description="Basic and acidic residues" evidence="1">
    <location>
        <begin position="1"/>
        <end position="19"/>
    </location>
</feature>
<proteinExistence type="predicted"/>
<protein>
    <submittedName>
        <fullName evidence="2">Uncharacterized protein</fullName>
    </submittedName>
</protein>
<dbReference type="STRING" id="870435.A0A0C3IMQ6"/>
<evidence type="ECO:0000313" key="2">
    <source>
        <dbReference type="EMBL" id="KIN98227.1"/>
    </source>
</evidence>
<reference evidence="3" key="2">
    <citation type="submission" date="2015-01" db="EMBL/GenBank/DDBJ databases">
        <title>Evolutionary Origins and Diversification of the Mycorrhizal Mutualists.</title>
        <authorList>
            <consortium name="DOE Joint Genome Institute"/>
            <consortium name="Mycorrhizal Genomics Consortium"/>
            <person name="Kohler A."/>
            <person name="Kuo A."/>
            <person name="Nagy L.G."/>
            <person name="Floudas D."/>
            <person name="Copeland A."/>
            <person name="Barry K.W."/>
            <person name="Cichocki N."/>
            <person name="Veneault-Fourrey C."/>
            <person name="LaButti K."/>
            <person name="Lindquist E.A."/>
            <person name="Lipzen A."/>
            <person name="Lundell T."/>
            <person name="Morin E."/>
            <person name="Murat C."/>
            <person name="Riley R."/>
            <person name="Ohm R."/>
            <person name="Sun H."/>
            <person name="Tunlid A."/>
            <person name="Henrissat B."/>
            <person name="Grigoriev I.V."/>
            <person name="Hibbett D.S."/>
            <person name="Martin F."/>
        </authorList>
    </citation>
    <scope>NUCLEOTIDE SEQUENCE [LARGE SCALE GENOMIC DNA]</scope>
    <source>
        <strain evidence="3">Marx 270</strain>
    </source>
</reference>
<dbReference type="EMBL" id="KN832018">
    <property type="protein sequence ID" value="KIN98227.1"/>
    <property type="molecule type" value="Genomic_DNA"/>
</dbReference>
<dbReference type="Pfam" id="PF20414">
    <property type="entry name" value="DUF6698"/>
    <property type="match status" value="1"/>
</dbReference>
<accession>A0A0C3IMQ6</accession>
<evidence type="ECO:0000256" key="1">
    <source>
        <dbReference type="SAM" id="MobiDB-lite"/>
    </source>
</evidence>
<organism evidence="2 3">
    <name type="scientific">Pisolithus tinctorius Marx 270</name>
    <dbReference type="NCBI Taxonomy" id="870435"/>
    <lineage>
        <taxon>Eukaryota</taxon>
        <taxon>Fungi</taxon>
        <taxon>Dikarya</taxon>
        <taxon>Basidiomycota</taxon>
        <taxon>Agaricomycotina</taxon>
        <taxon>Agaricomycetes</taxon>
        <taxon>Agaricomycetidae</taxon>
        <taxon>Boletales</taxon>
        <taxon>Sclerodermatineae</taxon>
        <taxon>Pisolithaceae</taxon>
        <taxon>Pisolithus</taxon>
    </lineage>
</organism>
<evidence type="ECO:0000313" key="3">
    <source>
        <dbReference type="Proteomes" id="UP000054217"/>
    </source>
</evidence>